<keyword evidence="2" id="KW-1185">Reference proteome</keyword>
<name>A0A9E6ZQG6_9FLAO</name>
<organism evidence="1 2">
    <name type="scientific">Abyssalbus ytuae</name>
    <dbReference type="NCBI Taxonomy" id="2926907"/>
    <lineage>
        <taxon>Bacteria</taxon>
        <taxon>Pseudomonadati</taxon>
        <taxon>Bacteroidota</taxon>
        <taxon>Flavobacteriia</taxon>
        <taxon>Flavobacteriales</taxon>
        <taxon>Flavobacteriaceae</taxon>
        <taxon>Abyssalbus</taxon>
    </lineage>
</organism>
<reference evidence="1" key="1">
    <citation type="submission" date="2022-03" db="EMBL/GenBank/DDBJ databases">
        <title>Description of Abyssus ytuae gen. nov., sp. nov., a novel member of the family Flavobacteriaceae isolated from the sediment of Mariana Trench.</title>
        <authorList>
            <person name="Zhang J."/>
            <person name="Xu X."/>
        </authorList>
    </citation>
    <scope>NUCLEOTIDE SEQUENCE</scope>
    <source>
        <strain evidence="1">MT3330</strain>
    </source>
</reference>
<protein>
    <submittedName>
        <fullName evidence="1">Uncharacterized protein</fullName>
    </submittedName>
</protein>
<proteinExistence type="predicted"/>
<gene>
    <name evidence="1" type="ORF">MQE35_07085</name>
</gene>
<dbReference type="Proteomes" id="UP000831290">
    <property type="component" value="Chromosome"/>
</dbReference>
<sequence>MKKTLSVLRASMRTKGLEPSHLLIEQNDTFFDLVSPDSFLDGVTGKTIL</sequence>
<accession>A0A9E6ZQG6</accession>
<evidence type="ECO:0000313" key="1">
    <source>
        <dbReference type="EMBL" id="UOB19054.1"/>
    </source>
</evidence>
<dbReference type="AlphaFoldDB" id="A0A9E6ZQG6"/>
<dbReference type="KEGG" id="fbm:MQE35_07085"/>
<dbReference type="EMBL" id="CP094358">
    <property type="protein sequence ID" value="UOB19054.1"/>
    <property type="molecule type" value="Genomic_DNA"/>
</dbReference>
<dbReference type="RefSeq" id="WP_255845671.1">
    <property type="nucleotide sequence ID" value="NZ_CP094358.1"/>
</dbReference>
<evidence type="ECO:0000313" key="2">
    <source>
        <dbReference type="Proteomes" id="UP000831290"/>
    </source>
</evidence>